<organism evidence="2 3">
    <name type="scientific">Rhodococcus gannanensis</name>
    <dbReference type="NCBI Taxonomy" id="1960308"/>
    <lineage>
        <taxon>Bacteria</taxon>
        <taxon>Bacillati</taxon>
        <taxon>Actinomycetota</taxon>
        <taxon>Actinomycetes</taxon>
        <taxon>Mycobacteriales</taxon>
        <taxon>Nocardiaceae</taxon>
        <taxon>Rhodococcus</taxon>
    </lineage>
</organism>
<comment type="caution">
    <text evidence="2">The sequence shown here is derived from an EMBL/GenBank/DDBJ whole genome shotgun (WGS) entry which is preliminary data.</text>
</comment>
<reference evidence="3" key="1">
    <citation type="journal article" date="2019" name="Int. J. Syst. Evol. Microbiol.">
        <title>The Global Catalogue of Microorganisms (GCM) 10K type strain sequencing project: providing services to taxonomists for standard genome sequencing and annotation.</title>
        <authorList>
            <consortium name="The Broad Institute Genomics Platform"/>
            <consortium name="The Broad Institute Genome Sequencing Center for Infectious Disease"/>
            <person name="Wu L."/>
            <person name="Ma J."/>
        </authorList>
    </citation>
    <scope>NUCLEOTIDE SEQUENCE [LARGE SCALE GENOMIC DNA]</scope>
    <source>
        <strain evidence="3">DT72</strain>
    </source>
</reference>
<protein>
    <recommendedName>
        <fullName evidence="1">TY-Chap central domain-containing protein</fullName>
    </recommendedName>
</protein>
<sequence length="193" mass="20522">MTDLNDQPLQLDGAFAIATEDHDQLLALTVRALTEFLGDAPETDEDGDVVVPVHGFGLFVTVAEDAPQLHVWASLLDGLTDRAKAAEQLVELAHEWPLLRFVLDGEHLLASTFLDADPFAPQHLLNVVDEFHDLTHTLDDDFAARFGGTLDCDADDVTYAGVCGGGGCGDDCTCGHGDAGDLGETIPVGIPQD</sequence>
<feature type="domain" description="TY-Chap central" evidence="1">
    <location>
        <begin position="23"/>
        <end position="149"/>
    </location>
</feature>
<evidence type="ECO:0000259" key="1">
    <source>
        <dbReference type="Pfam" id="PF22551"/>
    </source>
</evidence>
<dbReference type="EMBL" id="JBHUFB010000008">
    <property type="protein sequence ID" value="MFD1811758.1"/>
    <property type="molecule type" value="Genomic_DNA"/>
</dbReference>
<dbReference type="Proteomes" id="UP001597286">
    <property type="component" value="Unassembled WGS sequence"/>
</dbReference>
<dbReference type="RefSeq" id="WP_378484301.1">
    <property type="nucleotide sequence ID" value="NZ_JBHUFB010000008.1"/>
</dbReference>
<name>A0ABW4P0W5_9NOCA</name>
<keyword evidence="3" id="KW-1185">Reference proteome</keyword>
<evidence type="ECO:0000313" key="2">
    <source>
        <dbReference type="EMBL" id="MFD1811758.1"/>
    </source>
</evidence>
<accession>A0ABW4P0W5</accession>
<gene>
    <name evidence="2" type="ORF">ACFSJG_05985</name>
</gene>
<dbReference type="InterPro" id="IPR054343">
    <property type="entry name" value="TY-Chap_M"/>
</dbReference>
<proteinExistence type="predicted"/>
<dbReference type="Pfam" id="PF22551">
    <property type="entry name" value="TY-Chap1"/>
    <property type="match status" value="1"/>
</dbReference>
<dbReference type="Gene3D" id="3.30.1460.10">
    <property type="match status" value="1"/>
</dbReference>
<evidence type="ECO:0000313" key="3">
    <source>
        <dbReference type="Proteomes" id="UP001597286"/>
    </source>
</evidence>
<dbReference type="SUPFAM" id="SSF69635">
    <property type="entry name" value="Type III secretory system chaperone-like"/>
    <property type="match status" value="1"/>
</dbReference>